<keyword evidence="6 11" id="KW-0547">Nucleotide-binding</keyword>
<dbReference type="InterPro" id="IPR011009">
    <property type="entry name" value="Kinase-like_dom_sf"/>
</dbReference>
<sequence length="812" mass="84522">IQLVLFAAPQAPSPSSVPPSGTSGASSPNSQSSPPAADPGKNHPPPPTGAVSSLAAPSQSTTPPPPAPDASSSPPPAASAPPQPDSVAPSSGNPPTPPPPPPSHPPKSPPPVSSSSPPSPPPPAAVSPPPAQTPPPVSSSSPPSPPPPAAVSPPPAQTPPPVSSSSSPPSLAPSLNSPNPPPPPVAPKSPPPVSSSSPSPASPPPPSPGTVFAPGSSASALHTAADVKAAATSHVGTPALIGIASGGVLGVLLIALILICFAKKRKKGTPKTKLLDANGIPYKGSGATVPLTGGGRGYKNSDMHEPWLSHSDSNGGYSGKSIPPPPQASSPSIGNSRSWFTIEELAAATGGFSNENLLGEGGFGKVYKGTLPSGAIVAVKQLTVGGGQGDREFRAEVEIISRVHHRHLVSLVGYCVLDTQRILVYDFVANDTLEHNLHGADMPTMDWPTRLKIGLGAARGLAYLHEDCHPRIIHRDIKSSNILLDENFEAQVADFGLAKLSSDTHTHVSTRVMGTFGYLAPEYAASGKLSDRSDVYSFGVVLLELVTGRRPIDACQPPGEENLVEWARPKLSHILEGGSLEELVDSKLEGEYDESEMFRMIETAAACVRYSALKRPRMAQVVRALENDSDKSGLYQGMKPGQSMEYEASLYGGGSEFGTNRYTGSSGEYDTQQYNSELRRFRKPMIGTQQFSIGENPSGEYGNLPTISSGEFDMDKILEVPSDEEARIDVKEEEESLNTHYFNKGGGGGGGGSFIRQGSNVGSTISSADSFRSGFMGQPPPRLASYMPVSLSGEYIPIGKTVQFAKNLEERR</sequence>
<keyword evidence="5 13" id="KW-0812">Transmembrane</keyword>
<keyword evidence="9 13" id="KW-1133">Transmembrane helix</keyword>
<evidence type="ECO:0000256" key="4">
    <source>
        <dbReference type="ARBA" id="ARBA00022679"/>
    </source>
</evidence>
<evidence type="ECO:0000256" key="13">
    <source>
        <dbReference type="SAM" id="Phobius"/>
    </source>
</evidence>
<dbReference type="Pfam" id="PF07714">
    <property type="entry name" value="PK_Tyr_Ser-Thr"/>
    <property type="match status" value="1"/>
</dbReference>
<feature type="compositionally biased region" description="Pro residues" evidence="12">
    <location>
        <begin position="178"/>
        <end position="193"/>
    </location>
</feature>
<dbReference type="Proteomes" id="UP001497522">
    <property type="component" value="Chromosome 8"/>
</dbReference>
<dbReference type="PANTHER" id="PTHR47982">
    <property type="entry name" value="PROLINE-RICH RECEPTOR-LIKE PROTEIN KINASE PERK4"/>
    <property type="match status" value="1"/>
</dbReference>
<protein>
    <recommendedName>
        <fullName evidence="2">non-specific serine/threonine protein kinase</fullName>
        <ecNumber evidence="2">2.7.11.1</ecNumber>
    </recommendedName>
</protein>
<reference evidence="15" key="1">
    <citation type="submission" date="2024-03" db="EMBL/GenBank/DDBJ databases">
        <authorList>
            <consortium name="ELIXIR-Norway"/>
            <consortium name="Elixir Norway"/>
        </authorList>
    </citation>
    <scope>NUCLEOTIDE SEQUENCE</scope>
</reference>
<accession>A0ABP1C0E5</accession>
<dbReference type="InterPro" id="IPR000719">
    <property type="entry name" value="Prot_kinase_dom"/>
</dbReference>
<dbReference type="Gene3D" id="3.30.200.20">
    <property type="entry name" value="Phosphorylase Kinase, domain 1"/>
    <property type="match status" value="1"/>
</dbReference>
<evidence type="ECO:0000256" key="8">
    <source>
        <dbReference type="ARBA" id="ARBA00022840"/>
    </source>
</evidence>
<keyword evidence="7" id="KW-0418">Kinase</keyword>
<gene>
    <name evidence="15" type="ORF">CSSPJE1EN2_LOCUS23315</name>
</gene>
<evidence type="ECO:0000256" key="2">
    <source>
        <dbReference type="ARBA" id="ARBA00012513"/>
    </source>
</evidence>
<dbReference type="PROSITE" id="PS50011">
    <property type="entry name" value="PROTEIN_KINASE_DOM"/>
    <property type="match status" value="1"/>
</dbReference>
<dbReference type="SUPFAM" id="SSF56112">
    <property type="entry name" value="Protein kinase-like (PK-like)"/>
    <property type="match status" value="1"/>
</dbReference>
<feature type="region of interest" description="Disordered" evidence="12">
    <location>
        <begin position="293"/>
        <end position="333"/>
    </location>
</feature>
<evidence type="ECO:0000256" key="11">
    <source>
        <dbReference type="PROSITE-ProRule" id="PRU10141"/>
    </source>
</evidence>
<keyword evidence="10 13" id="KW-0472">Membrane</keyword>
<evidence type="ECO:0000256" key="5">
    <source>
        <dbReference type="ARBA" id="ARBA00022692"/>
    </source>
</evidence>
<feature type="binding site" evidence="11">
    <location>
        <position position="380"/>
    </location>
    <ligand>
        <name>ATP</name>
        <dbReference type="ChEBI" id="CHEBI:30616"/>
    </ligand>
</feature>
<feature type="compositionally biased region" description="Low complexity" evidence="12">
    <location>
        <begin position="52"/>
        <end position="61"/>
    </location>
</feature>
<feature type="compositionally biased region" description="Low complexity" evidence="12">
    <location>
        <begin position="163"/>
        <end position="177"/>
    </location>
</feature>
<feature type="domain" description="Protein kinase" evidence="14">
    <location>
        <begin position="352"/>
        <end position="634"/>
    </location>
</feature>
<dbReference type="PRINTS" id="PR01217">
    <property type="entry name" value="PRICHEXTENSN"/>
</dbReference>
<evidence type="ECO:0000313" key="15">
    <source>
        <dbReference type="EMBL" id="CAK9881959.1"/>
    </source>
</evidence>
<evidence type="ECO:0000256" key="3">
    <source>
        <dbReference type="ARBA" id="ARBA00022527"/>
    </source>
</evidence>
<evidence type="ECO:0000256" key="6">
    <source>
        <dbReference type="ARBA" id="ARBA00022741"/>
    </source>
</evidence>
<feature type="compositionally biased region" description="Low complexity" evidence="12">
    <location>
        <begin position="18"/>
        <end position="39"/>
    </location>
</feature>
<dbReference type="InterPro" id="IPR001245">
    <property type="entry name" value="Ser-Thr/Tyr_kinase_cat_dom"/>
</dbReference>
<evidence type="ECO:0000313" key="16">
    <source>
        <dbReference type="Proteomes" id="UP001497522"/>
    </source>
</evidence>
<dbReference type="SMART" id="SM00220">
    <property type="entry name" value="S_TKc"/>
    <property type="match status" value="1"/>
</dbReference>
<organism evidence="15 16">
    <name type="scientific">Sphagnum jensenii</name>
    <dbReference type="NCBI Taxonomy" id="128206"/>
    <lineage>
        <taxon>Eukaryota</taxon>
        <taxon>Viridiplantae</taxon>
        <taxon>Streptophyta</taxon>
        <taxon>Embryophyta</taxon>
        <taxon>Bryophyta</taxon>
        <taxon>Sphagnophytina</taxon>
        <taxon>Sphagnopsida</taxon>
        <taxon>Sphagnales</taxon>
        <taxon>Sphagnaceae</taxon>
        <taxon>Sphagnum</taxon>
    </lineage>
</organism>
<keyword evidence="3" id="KW-0723">Serine/threonine-protein kinase</keyword>
<dbReference type="PANTHER" id="PTHR47982:SF44">
    <property type="entry name" value="PROLINE-RICH RECEPTOR-LIKE PROTEIN KINASE PERK13-RELATED"/>
    <property type="match status" value="1"/>
</dbReference>
<dbReference type="InterPro" id="IPR008271">
    <property type="entry name" value="Ser/Thr_kinase_AS"/>
</dbReference>
<comment type="subcellular location">
    <subcellularLocation>
        <location evidence="1">Cell membrane</location>
        <topology evidence="1">Single-pass membrane protein</topology>
    </subcellularLocation>
</comment>
<feature type="region of interest" description="Disordered" evidence="12">
    <location>
        <begin position="1"/>
        <end position="215"/>
    </location>
</feature>
<dbReference type="PROSITE" id="PS00107">
    <property type="entry name" value="PROTEIN_KINASE_ATP"/>
    <property type="match status" value="1"/>
</dbReference>
<keyword evidence="16" id="KW-1185">Reference proteome</keyword>
<dbReference type="PROSITE" id="PS00108">
    <property type="entry name" value="PROTEIN_KINASE_ST"/>
    <property type="match status" value="1"/>
</dbReference>
<evidence type="ECO:0000256" key="7">
    <source>
        <dbReference type="ARBA" id="ARBA00022777"/>
    </source>
</evidence>
<dbReference type="EMBL" id="OZ023709">
    <property type="protein sequence ID" value="CAK9881959.1"/>
    <property type="molecule type" value="Genomic_DNA"/>
</dbReference>
<dbReference type="EC" id="2.7.11.1" evidence="2"/>
<dbReference type="InterPro" id="IPR047117">
    <property type="entry name" value="PERK1-13-like"/>
</dbReference>
<name>A0ABP1C0E5_9BRYO</name>
<dbReference type="InterPro" id="IPR017441">
    <property type="entry name" value="Protein_kinase_ATP_BS"/>
</dbReference>
<feature type="non-terminal residue" evidence="15">
    <location>
        <position position="812"/>
    </location>
</feature>
<evidence type="ECO:0000256" key="10">
    <source>
        <dbReference type="ARBA" id="ARBA00023136"/>
    </source>
</evidence>
<evidence type="ECO:0000259" key="14">
    <source>
        <dbReference type="PROSITE" id="PS50011"/>
    </source>
</evidence>
<evidence type="ECO:0000256" key="1">
    <source>
        <dbReference type="ARBA" id="ARBA00004162"/>
    </source>
</evidence>
<keyword evidence="8 11" id="KW-0067">ATP-binding</keyword>
<evidence type="ECO:0000256" key="12">
    <source>
        <dbReference type="SAM" id="MobiDB-lite"/>
    </source>
</evidence>
<dbReference type="Gene3D" id="1.10.510.10">
    <property type="entry name" value="Transferase(Phosphotransferase) domain 1"/>
    <property type="match status" value="1"/>
</dbReference>
<feature type="compositionally biased region" description="Pro residues" evidence="12">
    <location>
        <begin position="92"/>
        <end position="162"/>
    </location>
</feature>
<keyword evidence="4" id="KW-0808">Transferase</keyword>
<feature type="transmembrane region" description="Helical" evidence="13">
    <location>
        <begin position="239"/>
        <end position="261"/>
    </location>
</feature>
<evidence type="ECO:0000256" key="9">
    <source>
        <dbReference type="ARBA" id="ARBA00022989"/>
    </source>
</evidence>
<feature type="compositionally biased region" description="Pro residues" evidence="12">
    <location>
        <begin position="62"/>
        <end position="84"/>
    </location>
</feature>
<proteinExistence type="predicted"/>